<keyword evidence="2" id="KW-0472">Membrane</keyword>
<dbReference type="Proteomes" id="UP000286287">
    <property type="component" value="Unassembled WGS sequence"/>
</dbReference>
<feature type="transmembrane region" description="Helical" evidence="2">
    <location>
        <begin position="105"/>
        <end position="124"/>
    </location>
</feature>
<keyword evidence="2" id="KW-0812">Transmembrane</keyword>
<keyword evidence="2" id="KW-1133">Transmembrane helix</keyword>
<proteinExistence type="predicted"/>
<accession>A0A418VFU0</accession>
<feature type="coiled-coil region" evidence="1">
    <location>
        <begin position="150"/>
        <end position="177"/>
    </location>
</feature>
<gene>
    <name evidence="3" type="ORF">D3875_02615</name>
</gene>
<sequence>MRAVRKCSYASLSGRFVRPLTILSLYLLIVWGYGYSALLADLGDWEWGPPILHEGLRAFIVVQIGQAFWKRWEDFTPGQRLGWFLVGVGIALNLARGHFSDTPLTFSYAAMNLGLLGLTWRLMAATRREVKLARSLHESEQIRLAQDQVIAEQQDDLKRVGEQSKEFEIRARKAEARLASLGLLGKEDTHDHP</sequence>
<evidence type="ECO:0000313" key="3">
    <source>
        <dbReference type="EMBL" id="RJF74906.1"/>
    </source>
</evidence>
<dbReference type="AlphaFoldDB" id="A0A418VFU0"/>
<comment type="caution">
    <text evidence="3">The sequence shown here is derived from an EMBL/GenBank/DDBJ whole genome shotgun (WGS) entry which is preliminary data.</text>
</comment>
<name>A0A418VFU0_9DEIO</name>
<feature type="transmembrane region" description="Helical" evidence="2">
    <location>
        <begin position="20"/>
        <end position="39"/>
    </location>
</feature>
<evidence type="ECO:0000256" key="1">
    <source>
        <dbReference type="SAM" id="Coils"/>
    </source>
</evidence>
<evidence type="ECO:0000313" key="4">
    <source>
        <dbReference type="Proteomes" id="UP000286287"/>
    </source>
</evidence>
<evidence type="ECO:0000256" key="2">
    <source>
        <dbReference type="SAM" id="Phobius"/>
    </source>
</evidence>
<reference evidence="3 4" key="1">
    <citation type="submission" date="2018-09" db="EMBL/GenBank/DDBJ databases">
        <authorList>
            <person name="Zhu H."/>
        </authorList>
    </citation>
    <scope>NUCLEOTIDE SEQUENCE [LARGE SCALE GENOMIC DNA]</scope>
    <source>
        <strain evidence="3 4">K2S05-167</strain>
    </source>
</reference>
<dbReference type="EMBL" id="QYUJ01000008">
    <property type="protein sequence ID" value="RJF74906.1"/>
    <property type="molecule type" value="Genomic_DNA"/>
</dbReference>
<keyword evidence="1" id="KW-0175">Coiled coil</keyword>
<keyword evidence="4" id="KW-1185">Reference proteome</keyword>
<protein>
    <submittedName>
        <fullName evidence="3">Uncharacterized protein</fullName>
    </submittedName>
</protein>
<organism evidence="3 4">
    <name type="scientific">Deinococcus cavernae</name>
    <dbReference type="NCBI Taxonomy" id="2320857"/>
    <lineage>
        <taxon>Bacteria</taxon>
        <taxon>Thermotogati</taxon>
        <taxon>Deinococcota</taxon>
        <taxon>Deinococci</taxon>
        <taxon>Deinococcales</taxon>
        <taxon>Deinococcaceae</taxon>
        <taxon>Deinococcus</taxon>
    </lineage>
</organism>